<dbReference type="SUPFAM" id="SSF53474">
    <property type="entry name" value="alpha/beta-Hydrolases"/>
    <property type="match status" value="1"/>
</dbReference>
<dbReference type="Pfam" id="PF00561">
    <property type="entry name" value="Abhydrolase_1"/>
    <property type="match status" value="1"/>
</dbReference>
<dbReference type="InterPro" id="IPR029058">
    <property type="entry name" value="AB_hydrolase_fold"/>
</dbReference>
<dbReference type="Proteomes" id="UP000677875">
    <property type="component" value="Unassembled WGS sequence"/>
</dbReference>
<dbReference type="RefSeq" id="WP_210868707.1">
    <property type="nucleotide sequence ID" value="NZ_JAGPNL010000001.1"/>
</dbReference>
<name>A0A940XK52_9ACTN</name>
<sequence length="288" mass="31836">MPSADIDGITTHYEVTGSGPPLLMFSPGGFDSSLESWRTVGVYRRLDLLERLGREYTCVAFDRRESGRSGGRLERISWGDYVRQAVGLLDHLGIERAHLMGGCVGCSAVAALAVERPERVLSMVLYSPAGGVKYRMKQEDRFRRHVAYAEEHGLERVVSLARGTEAGFTQDARVGPWARVIRGDAAFADAYARTDPGRYRVTVTGMARLLFDRDTVPGPEPEDLLRLDVPALIVPGQDTSHAPSAARYLQECLPDTEYWDVPVAGQTEETAPARILEFLAGTAKRRRK</sequence>
<feature type="domain" description="AB hydrolase-1" evidence="1">
    <location>
        <begin position="21"/>
        <end position="158"/>
    </location>
</feature>
<accession>A0A940XK52</accession>
<dbReference type="Gene3D" id="3.40.50.1820">
    <property type="entry name" value="alpha/beta hydrolase"/>
    <property type="match status" value="1"/>
</dbReference>
<protein>
    <submittedName>
        <fullName evidence="2">Alpha/beta hydrolase</fullName>
    </submittedName>
</protein>
<keyword evidence="3" id="KW-1185">Reference proteome</keyword>
<keyword evidence="2" id="KW-0378">Hydrolase</keyword>
<dbReference type="InterPro" id="IPR000073">
    <property type="entry name" value="AB_hydrolase_1"/>
</dbReference>
<dbReference type="GO" id="GO:0016787">
    <property type="term" value="F:hydrolase activity"/>
    <property type="evidence" value="ECO:0007669"/>
    <property type="project" value="UniProtKB-KW"/>
</dbReference>
<dbReference type="PANTHER" id="PTHR43433">
    <property type="entry name" value="HYDROLASE, ALPHA/BETA FOLD FAMILY PROTEIN"/>
    <property type="match status" value="1"/>
</dbReference>
<evidence type="ECO:0000259" key="1">
    <source>
        <dbReference type="Pfam" id="PF00561"/>
    </source>
</evidence>
<evidence type="ECO:0000313" key="3">
    <source>
        <dbReference type="Proteomes" id="UP000677875"/>
    </source>
</evidence>
<dbReference type="PANTHER" id="PTHR43433:SF5">
    <property type="entry name" value="AB HYDROLASE-1 DOMAIN-CONTAINING PROTEIN"/>
    <property type="match status" value="1"/>
</dbReference>
<proteinExistence type="predicted"/>
<dbReference type="EMBL" id="JAGPNL010000001">
    <property type="protein sequence ID" value="MBQ0826004.1"/>
    <property type="molecule type" value="Genomic_DNA"/>
</dbReference>
<reference evidence="2" key="1">
    <citation type="submission" date="2021-04" db="EMBL/GenBank/DDBJ databases">
        <title>Genome seq and assembly of Streptomyces sp. RG38.</title>
        <authorList>
            <person name="Chhetri G."/>
        </authorList>
    </citation>
    <scope>NUCLEOTIDE SEQUENCE</scope>
    <source>
        <strain evidence="2">RG38</strain>
    </source>
</reference>
<dbReference type="InterPro" id="IPR050471">
    <property type="entry name" value="AB_hydrolase"/>
</dbReference>
<dbReference type="AlphaFoldDB" id="A0A940XK52"/>
<gene>
    <name evidence="2" type="ORF">J5Y05_05700</name>
</gene>
<organism evidence="2 3">
    <name type="scientific">Streptomyces tagetis</name>
    <dbReference type="NCBI Taxonomy" id="2820809"/>
    <lineage>
        <taxon>Bacteria</taxon>
        <taxon>Bacillati</taxon>
        <taxon>Actinomycetota</taxon>
        <taxon>Actinomycetes</taxon>
        <taxon>Kitasatosporales</taxon>
        <taxon>Streptomycetaceae</taxon>
        <taxon>Streptomyces</taxon>
    </lineage>
</organism>
<comment type="caution">
    <text evidence="2">The sequence shown here is derived from an EMBL/GenBank/DDBJ whole genome shotgun (WGS) entry which is preliminary data.</text>
</comment>
<evidence type="ECO:0000313" key="2">
    <source>
        <dbReference type="EMBL" id="MBQ0826004.1"/>
    </source>
</evidence>